<evidence type="ECO:0000313" key="3">
    <source>
        <dbReference type="Proteomes" id="UP000298347"/>
    </source>
</evidence>
<dbReference type="EMBL" id="SRJD01000018">
    <property type="protein sequence ID" value="TGA96944.1"/>
    <property type="molecule type" value="Genomic_DNA"/>
</dbReference>
<organism evidence="2 3">
    <name type="scientific">Sporolactobacillus shoreae</name>
    <dbReference type="NCBI Taxonomy" id="1465501"/>
    <lineage>
        <taxon>Bacteria</taxon>
        <taxon>Bacillati</taxon>
        <taxon>Bacillota</taxon>
        <taxon>Bacilli</taxon>
        <taxon>Bacillales</taxon>
        <taxon>Sporolactobacillaceae</taxon>
        <taxon>Sporolactobacillus</taxon>
    </lineage>
</organism>
<dbReference type="RefSeq" id="WP_135349398.1">
    <property type="nucleotide sequence ID" value="NZ_SRJD01000018.1"/>
</dbReference>
<dbReference type="InterPro" id="IPR016181">
    <property type="entry name" value="Acyl_CoA_acyltransferase"/>
</dbReference>
<sequence length="175" mass="20417">MGDLKTISISESLFDEAYKLLEQSFPKSEIRSYEEMKKILSYSNYRMIGVINHNQEVCGLLGTWNLGFFMFVEHLAVDPNRRGNGIGSKIMRSFLECVDKPIILEVEDPVDEIKRRRVQFYERLGFTFNPLGYIQPMLQQSRVPVKLKLMSYPKRVGLAKFSILKEKIFKTVYMS</sequence>
<keyword evidence="3" id="KW-1185">Reference proteome</keyword>
<comment type="caution">
    <text evidence="2">The sequence shown here is derived from an EMBL/GenBank/DDBJ whole genome shotgun (WGS) entry which is preliminary data.</text>
</comment>
<evidence type="ECO:0000313" key="2">
    <source>
        <dbReference type="EMBL" id="TGA96944.1"/>
    </source>
</evidence>
<proteinExistence type="predicted"/>
<evidence type="ECO:0000259" key="1">
    <source>
        <dbReference type="PROSITE" id="PS51186"/>
    </source>
</evidence>
<dbReference type="AlphaFoldDB" id="A0A4Z0GMI0"/>
<gene>
    <name evidence="2" type="ORF">E4665_13885</name>
</gene>
<dbReference type="GO" id="GO:0016747">
    <property type="term" value="F:acyltransferase activity, transferring groups other than amino-acyl groups"/>
    <property type="evidence" value="ECO:0007669"/>
    <property type="project" value="InterPro"/>
</dbReference>
<keyword evidence="2" id="KW-0808">Transferase</keyword>
<name>A0A4Z0GMI0_9BACL</name>
<dbReference type="Pfam" id="PF13508">
    <property type="entry name" value="Acetyltransf_7"/>
    <property type="match status" value="1"/>
</dbReference>
<feature type="domain" description="N-acetyltransferase" evidence="1">
    <location>
        <begin position="4"/>
        <end position="150"/>
    </location>
</feature>
<accession>A0A4Z0GMI0</accession>
<protein>
    <submittedName>
        <fullName evidence="2">N-acetyltransferase</fullName>
    </submittedName>
</protein>
<dbReference type="Proteomes" id="UP000298347">
    <property type="component" value="Unassembled WGS sequence"/>
</dbReference>
<dbReference type="InterPro" id="IPR000182">
    <property type="entry name" value="GNAT_dom"/>
</dbReference>
<reference evidence="2 3" key="1">
    <citation type="journal article" date="2015" name="Int. J. Syst. Evol. Microbiol.">
        <title>Sporolactobacillus shoreae sp. nov. and Sporolactobacillus spathodeae sp. nov., two spore-forming lactic acid bacteria isolated from tree barks in Thailand.</title>
        <authorList>
            <person name="Thamacharoensuk T."/>
            <person name="Kitahara M."/>
            <person name="Ohkuma M."/>
            <person name="Thongchul N."/>
            <person name="Tanasupawat S."/>
        </authorList>
    </citation>
    <scope>NUCLEOTIDE SEQUENCE [LARGE SCALE GENOMIC DNA]</scope>
    <source>
        <strain evidence="2 3">BK92</strain>
    </source>
</reference>
<dbReference type="SUPFAM" id="SSF55729">
    <property type="entry name" value="Acyl-CoA N-acyltransferases (Nat)"/>
    <property type="match status" value="1"/>
</dbReference>
<dbReference type="Gene3D" id="3.40.630.30">
    <property type="match status" value="1"/>
</dbReference>
<dbReference type="OrthoDB" id="9127144at2"/>
<dbReference type="CDD" id="cd04301">
    <property type="entry name" value="NAT_SF"/>
    <property type="match status" value="1"/>
</dbReference>
<dbReference type="PROSITE" id="PS51186">
    <property type="entry name" value="GNAT"/>
    <property type="match status" value="1"/>
</dbReference>